<protein>
    <submittedName>
        <fullName evidence="1">PhzC/PhzF phenazine biosynthesis family protein</fullName>
    </submittedName>
</protein>
<proteinExistence type="predicted"/>
<evidence type="ECO:0000313" key="2">
    <source>
        <dbReference type="Proteomes" id="UP000069654"/>
    </source>
</evidence>
<name>A0A117IMP9_MYCTH</name>
<sequence length="74" mass="8676">MRWLGLDPVEWHPGLLDPVLGNLRSGRRRWRHRRWWGPRRCAVAVRHTVGWGGRGPLRRWCGGRIAEPLFTAKS</sequence>
<gene>
    <name evidence="1" type="ORF">RMCT_2596</name>
</gene>
<reference evidence="1 2" key="1">
    <citation type="journal article" date="2016" name="Genome Announc.">
        <title>Draft Genome Sequences of Five Rapidly Growing Mycobacterium Species, M. thermoresistibile, M. fortuitum subsp. acetamidolyticum, M. canariasense, M. brisbanense, and M. novocastrense.</title>
        <authorList>
            <person name="Katahira K."/>
            <person name="Ogura Y."/>
            <person name="Gotoh Y."/>
            <person name="Hayashi T."/>
        </authorList>
    </citation>
    <scope>NUCLEOTIDE SEQUENCE [LARGE SCALE GENOMIC DNA]</scope>
    <source>
        <strain evidence="1 2">JCM6362</strain>
    </source>
</reference>
<reference evidence="2" key="2">
    <citation type="submission" date="2016-02" db="EMBL/GenBank/DDBJ databases">
        <title>Draft genome sequence of five rapidly growing Mycobacterium species.</title>
        <authorList>
            <person name="Katahira K."/>
            <person name="Gotou Y."/>
            <person name="Iida K."/>
            <person name="Ogura Y."/>
            <person name="Hayashi T."/>
        </authorList>
    </citation>
    <scope>NUCLEOTIDE SEQUENCE [LARGE SCALE GENOMIC DNA]</scope>
    <source>
        <strain evidence="2">JCM6362</strain>
    </source>
</reference>
<dbReference type="EMBL" id="BCTB01000018">
    <property type="protein sequence ID" value="GAT15626.1"/>
    <property type="molecule type" value="Genomic_DNA"/>
</dbReference>
<dbReference type="AlphaFoldDB" id="A0A117IMP9"/>
<evidence type="ECO:0000313" key="1">
    <source>
        <dbReference type="EMBL" id="GAT15626.1"/>
    </source>
</evidence>
<comment type="caution">
    <text evidence="1">The sequence shown here is derived from an EMBL/GenBank/DDBJ whole genome shotgun (WGS) entry which is preliminary data.</text>
</comment>
<organism evidence="1 2">
    <name type="scientific">Mycolicibacterium thermoresistibile</name>
    <name type="common">Mycobacterium thermoresistibile</name>
    <dbReference type="NCBI Taxonomy" id="1797"/>
    <lineage>
        <taxon>Bacteria</taxon>
        <taxon>Bacillati</taxon>
        <taxon>Actinomycetota</taxon>
        <taxon>Actinomycetes</taxon>
        <taxon>Mycobacteriales</taxon>
        <taxon>Mycobacteriaceae</taxon>
        <taxon>Mycolicibacterium</taxon>
    </lineage>
</organism>
<accession>A0A117IMP9</accession>
<dbReference type="Proteomes" id="UP000069654">
    <property type="component" value="Unassembled WGS sequence"/>
</dbReference>